<dbReference type="InterPro" id="IPR046350">
    <property type="entry name" value="Cystatin_sf"/>
</dbReference>
<evidence type="ECO:0000313" key="2">
    <source>
        <dbReference type="EMBL" id="GEL80273.1"/>
    </source>
</evidence>
<evidence type="ECO:0000313" key="1">
    <source>
        <dbReference type="EMBL" id="BBM15359.1"/>
    </source>
</evidence>
<dbReference type="AlphaFoldDB" id="A0AAI8RAN7"/>
<dbReference type="Proteomes" id="UP000509460">
    <property type="component" value="Chromosome"/>
</dbReference>
<dbReference type="EMBL" id="BJWA01000008">
    <property type="protein sequence ID" value="GEL80273.1"/>
    <property type="molecule type" value="Genomic_DNA"/>
</dbReference>
<name>A0AAI8RAN7_ENTMU</name>
<dbReference type="GeneID" id="60998340"/>
<reference evidence="2 3" key="2">
    <citation type="submission" date="2019-07" db="EMBL/GenBank/DDBJ databases">
        <title>Whole genome shotgun sequence of Enterococcus mundtii NBRC 100490.</title>
        <authorList>
            <person name="Hosoyama A."/>
            <person name="Uohara A."/>
            <person name="Ohji S."/>
            <person name="Ichikawa N."/>
        </authorList>
    </citation>
    <scope>NUCLEOTIDE SEQUENCE [LARGE SCALE GENOMIC DNA]</scope>
    <source>
        <strain evidence="2 3">NBRC 100490</strain>
    </source>
</reference>
<evidence type="ECO:0008006" key="5">
    <source>
        <dbReference type="Google" id="ProtNLM"/>
    </source>
</evidence>
<dbReference type="Gene3D" id="3.10.450.10">
    <property type="match status" value="1"/>
</dbReference>
<dbReference type="EMBL" id="AP019810">
    <property type="protein sequence ID" value="BBM15359.1"/>
    <property type="molecule type" value="Genomic_DNA"/>
</dbReference>
<evidence type="ECO:0000313" key="4">
    <source>
        <dbReference type="Proteomes" id="UP000509460"/>
    </source>
</evidence>
<dbReference type="Proteomes" id="UP000321175">
    <property type="component" value="Unassembled WGS sequence"/>
</dbReference>
<keyword evidence="3" id="KW-1185">Reference proteome</keyword>
<gene>
    <name evidence="1" type="ORF">EM151A_2172</name>
    <name evidence="2" type="ORF">EMU01_14170</name>
</gene>
<reference evidence="1 4" key="1">
    <citation type="submission" date="2019-07" db="EMBL/GenBank/DDBJ databases">
        <title>antibiotic susceptibility of plant-derived lactic acid bacteria.</title>
        <authorList>
            <person name="Sugiyama M."/>
            <person name="Noda M."/>
        </authorList>
    </citation>
    <scope>NUCLEOTIDE SEQUENCE [LARGE SCALE GENOMIC DNA]</scope>
    <source>
        <strain evidence="1 4">15-1A</strain>
    </source>
</reference>
<sequence>MTDLAGGITIPDAPTITDEHKKLVEEARKTLDDSSEAIPFALLGTQVVAGTNYWILCKVNMFGPTQSKKLVTYKINKNPQDEVTLLEAETFEFLIDPTF</sequence>
<proteinExistence type="predicted"/>
<dbReference type="SUPFAM" id="SSF54403">
    <property type="entry name" value="Cystatin/monellin"/>
    <property type="match status" value="1"/>
</dbReference>
<dbReference type="RefSeq" id="WP_023519146.1">
    <property type="nucleotide sequence ID" value="NZ_AP019810.1"/>
</dbReference>
<evidence type="ECO:0000313" key="3">
    <source>
        <dbReference type="Proteomes" id="UP000321175"/>
    </source>
</evidence>
<organism evidence="1 4">
    <name type="scientific">Enterococcus mundtii</name>
    <dbReference type="NCBI Taxonomy" id="53346"/>
    <lineage>
        <taxon>Bacteria</taxon>
        <taxon>Bacillati</taxon>
        <taxon>Bacillota</taxon>
        <taxon>Bacilli</taxon>
        <taxon>Lactobacillales</taxon>
        <taxon>Enterococcaceae</taxon>
        <taxon>Enterococcus</taxon>
    </lineage>
</organism>
<accession>A0AAI8RAN7</accession>
<protein>
    <recommendedName>
        <fullName evidence="5">Cystatin domain-containing protein</fullName>
    </recommendedName>
</protein>